<keyword evidence="9 10" id="KW-0472">Membrane</keyword>
<dbReference type="Pfam" id="PF04973">
    <property type="entry name" value="NMN_transporter"/>
    <property type="match status" value="1"/>
</dbReference>
<feature type="transmembrane region" description="Helical" evidence="10">
    <location>
        <begin position="60"/>
        <end position="78"/>
    </location>
</feature>
<name>N8V239_9GAMM</name>
<feature type="transmembrane region" description="Helical" evidence="10">
    <location>
        <begin position="98"/>
        <end position="115"/>
    </location>
</feature>
<dbReference type="GO" id="GO:0005886">
    <property type="term" value="C:plasma membrane"/>
    <property type="evidence" value="ECO:0007669"/>
    <property type="project" value="UniProtKB-SubCell"/>
</dbReference>
<evidence type="ECO:0000256" key="6">
    <source>
        <dbReference type="ARBA" id="ARBA00022475"/>
    </source>
</evidence>
<evidence type="ECO:0000256" key="10">
    <source>
        <dbReference type="SAM" id="Phobius"/>
    </source>
</evidence>
<evidence type="ECO:0000256" key="9">
    <source>
        <dbReference type="ARBA" id="ARBA00023136"/>
    </source>
</evidence>
<dbReference type="AlphaFoldDB" id="N8V239"/>
<feature type="transmembrane region" description="Helical" evidence="10">
    <location>
        <begin position="146"/>
        <end position="162"/>
    </location>
</feature>
<reference evidence="11 12" key="1">
    <citation type="submission" date="2013-02" db="EMBL/GenBank/DDBJ databases">
        <title>The Genome Sequence of Acinetobacter sp. NIPH 758.</title>
        <authorList>
            <consortium name="The Broad Institute Genome Sequencing Platform"/>
            <consortium name="The Broad Institute Genome Sequencing Center for Infectious Disease"/>
            <person name="Cerqueira G."/>
            <person name="Feldgarden M."/>
            <person name="Courvalin P."/>
            <person name="Perichon B."/>
            <person name="Grillot-Courvalin C."/>
            <person name="Clermont D."/>
            <person name="Rocha E."/>
            <person name="Yoon E.-J."/>
            <person name="Nemec A."/>
            <person name="Walker B."/>
            <person name="Young S.K."/>
            <person name="Zeng Q."/>
            <person name="Gargeya S."/>
            <person name="Fitzgerald M."/>
            <person name="Haas B."/>
            <person name="Abouelleil A."/>
            <person name="Alvarado L."/>
            <person name="Arachchi H.M."/>
            <person name="Berlin A.M."/>
            <person name="Chapman S.B."/>
            <person name="Dewar J."/>
            <person name="Goldberg J."/>
            <person name="Griggs A."/>
            <person name="Gujja S."/>
            <person name="Hansen M."/>
            <person name="Howarth C."/>
            <person name="Imamovic A."/>
            <person name="Larimer J."/>
            <person name="McCowan C."/>
            <person name="Murphy C."/>
            <person name="Neiman D."/>
            <person name="Pearson M."/>
            <person name="Priest M."/>
            <person name="Roberts A."/>
            <person name="Saif S."/>
            <person name="Shea T."/>
            <person name="Sisk P."/>
            <person name="Sykes S."/>
            <person name="Wortman J."/>
            <person name="Nusbaum C."/>
            <person name="Birren B."/>
        </authorList>
    </citation>
    <scope>NUCLEOTIDE SEQUENCE [LARGE SCALE GENOMIC DNA]</scope>
    <source>
        <strain evidence="11 12">NIPH 758</strain>
    </source>
</reference>
<evidence type="ECO:0000313" key="11">
    <source>
        <dbReference type="EMBL" id="ENU93916.1"/>
    </source>
</evidence>
<comment type="caution">
    <text evidence="11">The sequence shown here is derived from an EMBL/GenBank/DDBJ whole genome shotgun (WGS) entry which is preliminary data.</text>
</comment>
<feature type="transmembrane region" description="Helical" evidence="10">
    <location>
        <begin position="168"/>
        <end position="187"/>
    </location>
</feature>
<dbReference type="Proteomes" id="UP000013049">
    <property type="component" value="Unassembled WGS sequence"/>
</dbReference>
<evidence type="ECO:0000256" key="7">
    <source>
        <dbReference type="ARBA" id="ARBA00022692"/>
    </source>
</evidence>
<evidence type="ECO:0000256" key="2">
    <source>
        <dbReference type="ARBA" id="ARBA00004651"/>
    </source>
</evidence>
<evidence type="ECO:0000313" key="12">
    <source>
        <dbReference type="Proteomes" id="UP000013049"/>
    </source>
</evidence>
<evidence type="ECO:0000256" key="1">
    <source>
        <dbReference type="ARBA" id="ARBA00002672"/>
    </source>
</evidence>
<keyword evidence="5" id="KW-0813">Transport</keyword>
<dbReference type="NCBIfam" id="TIGR01528">
    <property type="entry name" value="NMN_trans_PnuC"/>
    <property type="match status" value="1"/>
</dbReference>
<proteinExistence type="inferred from homology"/>
<evidence type="ECO:0000256" key="4">
    <source>
        <dbReference type="ARBA" id="ARBA00017522"/>
    </source>
</evidence>
<evidence type="ECO:0000256" key="8">
    <source>
        <dbReference type="ARBA" id="ARBA00022989"/>
    </source>
</evidence>
<dbReference type="PANTHER" id="PTHR36122">
    <property type="entry name" value="NICOTINAMIDE RIBOSIDE TRANSPORTER PNUC"/>
    <property type="match status" value="1"/>
</dbReference>
<keyword evidence="7 10" id="KW-0812">Transmembrane</keyword>
<sequence>MPFNYERSVLLSPLEIIAVIISVIGVTLTIRRNMWCWWFNFIACALYACFFFTVKLYGETLLQFFFILMNVYGFYYWLKGKRQDHEIRIETIAIKTVVLQLGLAVLGGFLFGLILKHFTDAAVPMLDSQLVAFSLLATYWTSRKHIATWILWIFVNIFYVGMFSYKELFLTAALYAAFVGLAAYGWWQWEQVKQKQLGHA</sequence>
<keyword evidence="8 10" id="KW-1133">Transmembrane helix</keyword>
<evidence type="ECO:0000256" key="5">
    <source>
        <dbReference type="ARBA" id="ARBA00022448"/>
    </source>
</evidence>
<feature type="transmembrane region" description="Helical" evidence="10">
    <location>
        <begin position="12"/>
        <end position="30"/>
    </location>
</feature>
<dbReference type="PANTHER" id="PTHR36122:SF2">
    <property type="entry name" value="NICOTINAMIDE RIBOSIDE TRANSPORTER PNUC"/>
    <property type="match status" value="1"/>
</dbReference>
<accession>N8V239</accession>
<gene>
    <name evidence="11" type="ORF">F971_00511</name>
</gene>
<organism evidence="11 12">
    <name type="scientific">Acinetobacter vivianii</name>
    <dbReference type="NCBI Taxonomy" id="1776742"/>
    <lineage>
        <taxon>Bacteria</taxon>
        <taxon>Pseudomonadati</taxon>
        <taxon>Pseudomonadota</taxon>
        <taxon>Gammaproteobacteria</taxon>
        <taxon>Moraxellales</taxon>
        <taxon>Moraxellaceae</taxon>
        <taxon>Acinetobacter</taxon>
    </lineage>
</organism>
<dbReference type="eggNOG" id="COG3201">
    <property type="taxonomic scope" value="Bacteria"/>
</dbReference>
<feature type="transmembrane region" description="Helical" evidence="10">
    <location>
        <begin position="37"/>
        <end position="54"/>
    </location>
</feature>
<comment type="subcellular location">
    <subcellularLocation>
        <location evidence="2">Cell membrane</location>
        <topology evidence="2">Multi-pass membrane protein</topology>
    </subcellularLocation>
</comment>
<dbReference type="EMBL" id="APPC01000007">
    <property type="protein sequence ID" value="ENU93916.1"/>
    <property type="molecule type" value="Genomic_DNA"/>
</dbReference>
<dbReference type="InterPro" id="IPR006419">
    <property type="entry name" value="NMN_transpt_PnuC"/>
</dbReference>
<dbReference type="GO" id="GO:0034257">
    <property type="term" value="F:nicotinamide riboside transmembrane transporter activity"/>
    <property type="evidence" value="ECO:0007669"/>
    <property type="project" value="InterPro"/>
</dbReference>
<comment type="function">
    <text evidence="1">Required for nicotinamide riboside transport across the inner membrane.</text>
</comment>
<evidence type="ECO:0000256" key="3">
    <source>
        <dbReference type="ARBA" id="ARBA00006669"/>
    </source>
</evidence>
<protein>
    <recommendedName>
        <fullName evidence="4">Nicotinamide riboside transporter PnuC</fullName>
    </recommendedName>
</protein>
<dbReference type="HOGENOM" id="CLU_076589_2_0_6"/>
<comment type="similarity">
    <text evidence="3">Belongs to the nicotinamide ribonucleoside (NR) uptake permease (TC 4.B.1) family.</text>
</comment>
<dbReference type="PATRIC" id="fig|1217712.3.peg.491"/>
<keyword evidence="6" id="KW-1003">Cell membrane</keyword>